<dbReference type="GO" id="GO:0042910">
    <property type="term" value="F:xenobiotic transmembrane transporter activity"/>
    <property type="evidence" value="ECO:0007669"/>
    <property type="project" value="InterPro"/>
</dbReference>
<name>A0A2S9YTD6_9BACT</name>
<feature type="transmembrane region" description="Helical" evidence="7">
    <location>
        <begin position="200"/>
        <end position="224"/>
    </location>
</feature>
<evidence type="ECO:0000256" key="6">
    <source>
        <dbReference type="ARBA" id="ARBA00023136"/>
    </source>
</evidence>
<sequence>MTTPGAPKPARATLVEGDIGQALLGLALPMSLGIVFLIAVNLADTYFVGQLGTDELAAMSFTFPVVMLVMSATMGLGVGTTSAIARAIGAGDDRLVRRLTTHALILGVTIVAALAGLGLLTQRWLFTQLGAEGSVLELVIEYMTVWFLGAAFLVIPMLGSGAIRATGDAKTPMYIMMGAALVNGILDPVLIFGLGPIPALGLRGAALATLGARLLTFVAALWVLGSRLKMIEWQLPAITQLRSSWRSILSVGIPAALTNMLAPIATGVMTAMIATHGKAAVAAWGVGSRLEGLVLIAPMALSAALTPFVGQNWGAHRHDRTAEALRKARRFVLIWGAGAWLFLATLGGLVAGAFSADPAVHEVLKLFFWIIPATYGAHAVVSVVSATFNAVDRAVRSTLISAMRSLLLAIPLAALGSYLAGIVGIFIGVALATMISALIANAWAAELYRGQAVVVASQTRVEPERAPAASQSMVGVATHRSGLIDRLVASLQGLDGLEIGKARVNAIGFFGPGGREIGHVHRGGQLDLCFPPRVLDELVAAGRVVHHRHIDDACWVTYELESGLGGATELLRLGHALAKVRAEVEVKGHADLDRALAGLDVGERLRESIAAVVDSWSPKPIAV</sequence>
<feature type="domain" description="Luciferase" evidence="8">
    <location>
        <begin position="514"/>
        <end position="562"/>
    </location>
</feature>
<dbReference type="OrthoDB" id="9805232at2"/>
<evidence type="ECO:0000256" key="3">
    <source>
        <dbReference type="ARBA" id="ARBA00022475"/>
    </source>
</evidence>
<dbReference type="Proteomes" id="UP000238823">
    <property type="component" value="Unassembled WGS sequence"/>
</dbReference>
<feature type="transmembrane region" description="Helical" evidence="7">
    <location>
        <begin position="99"/>
        <end position="120"/>
    </location>
</feature>
<dbReference type="InterPro" id="IPR040841">
    <property type="entry name" value="Luciferase_dom"/>
</dbReference>
<dbReference type="Pfam" id="PF17648">
    <property type="entry name" value="Luciferase"/>
    <property type="match status" value="1"/>
</dbReference>
<dbReference type="PANTHER" id="PTHR43549">
    <property type="entry name" value="MULTIDRUG RESISTANCE PROTEIN YPNP-RELATED"/>
    <property type="match status" value="1"/>
</dbReference>
<dbReference type="AlphaFoldDB" id="A0A2S9YTD6"/>
<feature type="transmembrane region" description="Helical" evidence="7">
    <location>
        <begin position="245"/>
        <end position="273"/>
    </location>
</feature>
<evidence type="ECO:0000256" key="4">
    <source>
        <dbReference type="ARBA" id="ARBA00022692"/>
    </source>
</evidence>
<keyword evidence="2" id="KW-0813">Transport</keyword>
<keyword evidence="6 7" id="KW-0472">Membrane</keyword>
<feature type="transmembrane region" description="Helical" evidence="7">
    <location>
        <begin position="21"/>
        <end position="43"/>
    </location>
</feature>
<dbReference type="GO" id="GO:0005886">
    <property type="term" value="C:plasma membrane"/>
    <property type="evidence" value="ECO:0007669"/>
    <property type="project" value="UniProtKB-SubCell"/>
</dbReference>
<dbReference type="EMBL" id="PVNL01000042">
    <property type="protein sequence ID" value="PRQ08348.1"/>
    <property type="molecule type" value="Genomic_DNA"/>
</dbReference>
<feature type="transmembrane region" description="Helical" evidence="7">
    <location>
        <begin position="293"/>
        <end position="310"/>
    </location>
</feature>
<gene>
    <name evidence="9" type="primary">mepA_2</name>
    <name evidence="9" type="ORF">ENSA7_19750</name>
</gene>
<dbReference type="InterPro" id="IPR052031">
    <property type="entry name" value="Membrane_Transporter-Flippase"/>
</dbReference>
<evidence type="ECO:0000256" key="1">
    <source>
        <dbReference type="ARBA" id="ARBA00004651"/>
    </source>
</evidence>
<dbReference type="GO" id="GO:0015297">
    <property type="term" value="F:antiporter activity"/>
    <property type="evidence" value="ECO:0007669"/>
    <property type="project" value="InterPro"/>
</dbReference>
<dbReference type="Pfam" id="PF01554">
    <property type="entry name" value="MatE"/>
    <property type="match status" value="2"/>
</dbReference>
<feature type="transmembrane region" description="Helical" evidence="7">
    <location>
        <begin position="140"/>
        <end position="162"/>
    </location>
</feature>
<feature type="transmembrane region" description="Helical" evidence="7">
    <location>
        <begin position="412"/>
        <end position="439"/>
    </location>
</feature>
<evidence type="ECO:0000313" key="10">
    <source>
        <dbReference type="Proteomes" id="UP000238823"/>
    </source>
</evidence>
<evidence type="ECO:0000256" key="7">
    <source>
        <dbReference type="SAM" id="Phobius"/>
    </source>
</evidence>
<comment type="subcellular location">
    <subcellularLocation>
        <location evidence="1">Cell membrane</location>
        <topology evidence="1">Multi-pass membrane protein</topology>
    </subcellularLocation>
</comment>
<comment type="caution">
    <text evidence="9">The sequence shown here is derived from an EMBL/GenBank/DDBJ whole genome shotgun (WGS) entry which is preliminary data.</text>
</comment>
<accession>A0A2S9YTD6</accession>
<keyword evidence="5 7" id="KW-1133">Transmembrane helix</keyword>
<dbReference type="RefSeq" id="WP_106088991.1">
    <property type="nucleotide sequence ID" value="NZ_PVNL01000042.1"/>
</dbReference>
<feature type="transmembrane region" description="Helical" evidence="7">
    <location>
        <begin position="366"/>
        <end position="391"/>
    </location>
</feature>
<keyword evidence="4 7" id="KW-0812">Transmembrane</keyword>
<feature type="transmembrane region" description="Helical" evidence="7">
    <location>
        <begin position="63"/>
        <end position="87"/>
    </location>
</feature>
<evidence type="ECO:0000259" key="8">
    <source>
        <dbReference type="Pfam" id="PF17648"/>
    </source>
</evidence>
<feature type="transmembrane region" description="Helical" evidence="7">
    <location>
        <begin position="174"/>
        <end position="194"/>
    </location>
</feature>
<organism evidence="9 10">
    <name type="scientific">Enhygromyxa salina</name>
    <dbReference type="NCBI Taxonomy" id="215803"/>
    <lineage>
        <taxon>Bacteria</taxon>
        <taxon>Pseudomonadati</taxon>
        <taxon>Myxococcota</taxon>
        <taxon>Polyangia</taxon>
        <taxon>Nannocystales</taxon>
        <taxon>Nannocystaceae</taxon>
        <taxon>Enhygromyxa</taxon>
    </lineage>
</organism>
<dbReference type="PANTHER" id="PTHR43549:SF3">
    <property type="entry name" value="MULTIDRUG RESISTANCE PROTEIN YPNP-RELATED"/>
    <property type="match status" value="1"/>
</dbReference>
<proteinExistence type="predicted"/>
<feature type="transmembrane region" description="Helical" evidence="7">
    <location>
        <begin position="331"/>
        <end position="354"/>
    </location>
</feature>
<dbReference type="NCBIfam" id="TIGR00797">
    <property type="entry name" value="matE"/>
    <property type="match status" value="1"/>
</dbReference>
<reference evidence="9 10" key="1">
    <citation type="submission" date="2018-03" db="EMBL/GenBank/DDBJ databases">
        <title>Draft Genome Sequences of the Obligatory Marine Myxobacteria Enhygromyxa salina SWB007.</title>
        <authorList>
            <person name="Poehlein A."/>
            <person name="Moghaddam J.A."/>
            <person name="Harms H."/>
            <person name="Alanjari M."/>
            <person name="Koenig G.M."/>
            <person name="Daniel R."/>
            <person name="Schaeberle T.F."/>
        </authorList>
    </citation>
    <scope>NUCLEOTIDE SEQUENCE [LARGE SCALE GENOMIC DNA]</scope>
    <source>
        <strain evidence="9 10">SWB007</strain>
    </source>
</reference>
<keyword evidence="3" id="KW-1003">Cell membrane</keyword>
<evidence type="ECO:0000256" key="5">
    <source>
        <dbReference type="ARBA" id="ARBA00022989"/>
    </source>
</evidence>
<evidence type="ECO:0000313" key="9">
    <source>
        <dbReference type="EMBL" id="PRQ08348.1"/>
    </source>
</evidence>
<dbReference type="InterPro" id="IPR002528">
    <property type="entry name" value="MATE_fam"/>
</dbReference>
<evidence type="ECO:0000256" key="2">
    <source>
        <dbReference type="ARBA" id="ARBA00022448"/>
    </source>
</evidence>
<protein>
    <submittedName>
        <fullName evidence="9">Multidrug export protein MepA</fullName>
    </submittedName>
</protein>